<evidence type="ECO:0000256" key="1">
    <source>
        <dbReference type="SAM" id="Coils"/>
    </source>
</evidence>
<evidence type="ECO:0000313" key="2">
    <source>
        <dbReference type="EMBL" id="SHH53628.1"/>
    </source>
</evidence>
<evidence type="ECO:0000313" key="3">
    <source>
        <dbReference type="Proteomes" id="UP000243255"/>
    </source>
</evidence>
<gene>
    <name evidence="2" type="ORF">SAMN04488530_1741</name>
</gene>
<proteinExistence type="predicted"/>
<dbReference type="EMBL" id="FQWX01000074">
    <property type="protein sequence ID" value="SHH53628.1"/>
    <property type="molecule type" value="Genomic_DNA"/>
</dbReference>
<dbReference type="AlphaFoldDB" id="A0A1M5TSI9"/>
<protein>
    <submittedName>
        <fullName evidence="2">Uncharacterized protein</fullName>
    </submittedName>
</protein>
<feature type="coiled-coil region" evidence="1">
    <location>
        <begin position="94"/>
        <end position="198"/>
    </location>
</feature>
<dbReference type="Gene3D" id="1.25.40.10">
    <property type="entry name" value="Tetratricopeptide repeat domain"/>
    <property type="match status" value="1"/>
</dbReference>
<accession>A0A1M5TSI9</accession>
<dbReference type="InterPro" id="IPR011990">
    <property type="entry name" value="TPR-like_helical_dom_sf"/>
</dbReference>
<keyword evidence="1" id="KW-0175">Coiled coil</keyword>
<name>A0A1M5TSI9_9FIRM</name>
<keyword evidence="3" id="KW-1185">Reference proteome</keyword>
<organism evidence="2 3">
    <name type="scientific">Asaccharospora irregularis DSM 2635</name>
    <dbReference type="NCBI Taxonomy" id="1121321"/>
    <lineage>
        <taxon>Bacteria</taxon>
        <taxon>Bacillati</taxon>
        <taxon>Bacillota</taxon>
        <taxon>Clostridia</taxon>
        <taxon>Peptostreptococcales</taxon>
        <taxon>Peptostreptococcaceae</taxon>
        <taxon>Asaccharospora</taxon>
    </lineage>
</organism>
<reference evidence="3" key="1">
    <citation type="submission" date="2016-11" db="EMBL/GenBank/DDBJ databases">
        <authorList>
            <person name="Varghese N."/>
            <person name="Submissions S."/>
        </authorList>
    </citation>
    <scope>NUCLEOTIDE SEQUENCE [LARGE SCALE GENOMIC DNA]</scope>
    <source>
        <strain evidence="3">DSM 2635</strain>
    </source>
</reference>
<dbReference type="Proteomes" id="UP000243255">
    <property type="component" value="Unassembled WGS sequence"/>
</dbReference>
<sequence>MQILKYSKGVWRIMKKKKKQWCSCTPQYENCNVDSETINNCKPTTKSKYCKKPVKKYVECPIEDYEITCVDKCADLAEKAEKLFEKALDCECKAVDAFENAEELEKKAKVLSAKANKLLKNANSSEGAGKEAECKAKQLMEKAEELCEQAKCLYKEAKCVEKEADQSCEEARCLYEKAQEYNEKAKDLYNQAMKYDEKALKCYKSAGDKAKEYELKSKKCQEMIAKCSNKLSQCDIKPQYEEKDICKYQEPCQEYNPCKTVKGYQQYINCEDQCNNVAGQYGDDEIIYIEDIESLSGNLCSTYVSPMYDMSPMQFTGELYNEYPSLDMPYIEPYINQYQDINDMWMSYYSYLQNMMMKNMFPMNRNY</sequence>